<evidence type="ECO:0000313" key="4">
    <source>
        <dbReference type="Proteomes" id="UP001592582"/>
    </source>
</evidence>
<dbReference type="Proteomes" id="UP001592530">
    <property type="component" value="Unassembled WGS sequence"/>
</dbReference>
<evidence type="ECO:0000313" key="1">
    <source>
        <dbReference type="EMBL" id="MFC1414176.1"/>
    </source>
</evidence>
<dbReference type="Proteomes" id="UP001592582">
    <property type="component" value="Unassembled WGS sequence"/>
</dbReference>
<keyword evidence="4" id="KW-1185">Reference proteome</keyword>
<evidence type="ECO:0000313" key="3">
    <source>
        <dbReference type="Proteomes" id="UP001592530"/>
    </source>
</evidence>
<name>A0ABV6VKF9_9ACTN</name>
<dbReference type="EMBL" id="JBHEZX010000022">
    <property type="protein sequence ID" value="MFC1414176.1"/>
    <property type="molecule type" value="Genomic_DNA"/>
</dbReference>
<dbReference type="EMBL" id="JBHEZY010000014">
    <property type="protein sequence ID" value="MFC1434645.1"/>
    <property type="molecule type" value="Genomic_DNA"/>
</dbReference>
<evidence type="ECO:0000313" key="2">
    <source>
        <dbReference type="EMBL" id="MFC1434645.1"/>
    </source>
</evidence>
<reference evidence="3 4" key="1">
    <citation type="submission" date="2024-09" db="EMBL/GenBank/DDBJ databases">
        <authorList>
            <person name="Lee S.D."/>
        </authorList>
    </citation>
    <scope>NUCLEOTIDE SEQUENCE [LARGE SCALE GENOMIC DNA]</scope>
    <source>
        <strain evidence="1 4">N1-1</strain>
        <strain evidence="2 3">N1-3</strain>
    </source>
</reference>
<gene>
    <name evidence="2" type="ORF">ACEZDB_28795</name>
    <name evidence="1" type="ORF">ACEZDG_33440</name>
</gene>
<organism evidence="1 4">
    <name type="scientific">Streptacidiphilus alkalitolerans</name>
    <dbReference type="NCBI Taxonomy" id="3342712"/>
    <lineage>
        <taxon>Bacteria</taxon>
        <taxon>Bacillati</taxon>
        <taxon>Actinomycetota</taxon>
        <taxon>Actinomycetes</taxon>
        <taxon>Kitasatosporales</taxon>
        <taxon>Streptomycetaceae</taxon>
        <taxon>Streptacidiphilus</taxon>
    </lineage>
</organism>
<proteinExistence type="predicted"/>
<accession>A0ABV6VKF9</accession>
<comment type="caution">
    <text evidence="1">The sequence shown here is derived from an EMBL/GenBank/DDBJ whole genome shotgun (WGS) entry which is preliminary data.</text>
</comment>
<protein>
    <submittedName>
        <fullName evidence="1">Uncharacterized protein</fullName>
    </submittedName>
</protein>
<dbReference type="RefSeq" id="WP_380517306.1">
    <property type="nucleotide sequence ID" value="NZ_JBHEZX010000022.1"/>
</dbReference>
<sequence length="124" mass="12933">MQVQLVPAEPGNALDRADDSVDLLLDSGRSPGQILVLTTGGHHPWQQHEESFGAEGYWAQLASGEDVFYADAAQCRPAHREVVVLAVNGGAPAVAAQALTAALDRATRLVVVCGDPSAVPGLPR</sequence>